<dbReference type="AlphaFoldDB" id="A0A2U3PV59"/>
<proteinExistence type="predicted"/>
<reference evidence="1 2" key="1">
    <citation type="submission" date="2018-03" db="EMBL/GenBank/DDBJ databases">
        <authorList>
            <person name="Gully D."/>
        </authorList>
    </citation>
    <scope>NUCLEOTIDE SEQUENCE [LARGE SCALE GENOMIC DNA]</scope>
    <source>
        <strain evidence="1">ORS3257</strain>
    </source>
</reference>
<evidence type="ECO:0000313" key="2">
    <source>
        <dbReference type="Proteomes" id="UP000246085"/>
    </source>
</evidence>
<evidence type="ECO:0000313" key="1">
    <source>
        <dbReference type="EMBL" id="SPP93040.1"/>
    </source>
</evidence>
<dbReference type="EMBL" id="LS398110">
    <property type="protein sequence ID" value="SPP93040.1"/>
    <property type="molecule type" value="Genomic_DNA"/>
</dbReference>
<accession>A0A2U3PV59</accession>
<sequence>MGRDCFRTLKPEGHEFAVRELDERQRREATIAYLRQNIEKRHAAIKLLEQSLPLARQVDSLQQQQGDSLRPAIGIDLWQHVRDGGQLKVVEETARGPIFVPYATVEGYTLIDSARKRTEPSVNTVIRHLKGIDLASDVANASDDQREAAARAFQRGMMVGREVLDVVADCRRFVSVLSLATLRNWGNQDNAPARLCARREGHELYIGRREDSVRRITLDACIDLSVPVLPEIRGRHHDCVAHVDV</sequence>
<gene>
    <name evidence="1" type="ORF">BRAD3257_1934</name>
</gene>
<dbReference type="RefSeq" id="WP_122401523.1">
    <property type="nucleotide sequence ID" value="NZ_LS398110.1"/>
</dbReference>
<organism evidence="1 2">
    <name type="scientific">Bradyrhizobium vignae</name>
    <dbReference type="NCBI Taxonomy" id="1549949"/>
    <lineage>
        <taxon>Bacteria</taxon>
        <taxon>Pseudomonadati</taxon>
        <taxon>Pseudomonadota</taxon>
        <taxon>Alphaproteobacteria</taxon>
        <taxon>Hyphomicrobiales</taxon>
        <taxon>Nitrobacteraceae</taxon>
        <taxon>Bradyrhizobium</taxon>
    </lineage>
</organism>
<dbReference type="KEGG" id="bvz:BRAD3257_1934"/>
<name>A0A2U3PV59_9BRAD</name>
<protein>
    <submittedName>
        <fullName evidence="1">Uncharacterized protein</fullName>
    </submittedName>
</protein>
<dbReference type="Proteomes" id="UP000246085">
    <property type="component" value="Chromosome BRAD3257"/>
</dbReference>